<dbReference type="EMBL" id="GL883016">
    <property type="protein sequence ID" value="EGG18973.1"/>
    <property type="molecule type" value="Genomic_DNA"/>
</dbReference>
<dbReference type="AlphaFoldDB" id="F4PYU4"/>
<sequence length="313" mass="35736">MNKFQKLTNAFKNYYGEDAIKRLLLNSNNSNKPIILIGGHQLTGKSTMAKKISQHFQDGCFYSVGSMFRDLATSLNISVAEQSRLLREIEEYHKQPNNNNSILSGQRIKNNPLFNIKVDLELDYRTCQIIQGVESTTPTTTPHSKYSVIEGRQPALLGCFIQSLTNNNNNNNDANHNNQMIKVYVKCSAREKALRYLEREVGKGASILADSVLPKEKDLERDDHFSSTNLSTIANTISKLPLENIDKIISGFIENQDRDQNDRKRYMDIYGLDYEDKDYYDLVIDTTGDTSENNLKKALDFINHLKIKDLIKK</sequence>
<protein>
    <recommendedName>
        <fullName evidence="3">(d)CMP kinase</fullName>
    </recommendedName>
</protein>
<keyword evidence="2" id="KW-1185">Reference proteome</keyword>
<dbReference type="SUPFAM" id="SSF52540">
    <property type="entry name" value="P-loop containing nucleoside triphosphate hydrolases"/>
    <property type="match status" value="1"/>
</dbReference>
<dbReference type="KEGG" id="dfa:DFA_02216"/>
<dbReference type="Gene3D" id="3.40.50.300">
    <property type="entry name" value="P-loop containing nucleotide triphosphate hydrolases"/>
    <property type="match status" value="2"/>
</dbReference>
<dbReference type="GeneID" id="14871027"/>
<accession>F4PYU4</accession>
<dbReference type="RefSeq" id="XP_004357452.1">
    <property type="nucleotide sequence ID" value="XM_004357396.1"/>
</dbReference>
<reference evidence="2" key="1">
    <citation type="journal article" date="2011" name="Genome Res.">
        <title>Phylogeny-wide analysis of social amoeba genomes highlights ancient origins for complex intercellular communication.</title>
        <authorList>
            <person name="Heidel A.J."/>
            <person name="Lawal H.M."/>
            <person name="Felder M."/>
            <person name="Schilde C."/>
            <person name="Helps N.R."/>
            <person name="Tunggal B."/>
            <person name="Rivero F."/>
            <person name="John U."/>
            <person name="Schleicher M."/>
            <person name="Eichinger L."/>
            <person name="Platzer M."/>
            <person name="Noegel A.A."/>
            <person name="Schaap P."/>
            <person name="Gloeckner G."/>
        </authorList>
    </citation>
    <scope>NUCLEOTIDE SEQUENCE [LARGE SCALE GENOMIC DNA]</scope>
    <source>
        <strain evidence="2">SH3</strain>
    </source>
</reference>
<name>F4PYU4_CACFS</name>
<evidence type="ECO:0000313" key="2">
    <source>
        <dbReference type="Proteomes" id="UP000007797"/>
    </source>
</evidence>
<proteinExistence type="predicted"/>
<organism evidence="1 2">
    <name type="scientific">Cavenderia fasciculata</name>
    <name type="common">Slime mold</name>
    <name type="synonym">Dictyostelium fasciculatum</name>
    <dbReference type="NCBI Taxonomy" id="261658"/>
    <lineage>
        <taxon>Eukaryota</taxon>
        <taxon>Amoebozoa</taxon>
        <taxon>Evosea</taxon>
        <taxon>Eumycetozoa</taxon>
        <taxon>Dictyostelia</taxon>
        <taxon>Acytosteliales</taxon>
        <taxon>Cavenderiaceae</taxon>
        <taxon>Cavenderia</taxon>
    </lineage>
</organism>
<gene>
    <name evidence="1" type="ORF">DFA_02216</name>
</gene>
<evidence type="ECO:0008006" key="3">
    <source>
        <dbReference type="Google" id="ProtNLM"/>
    </source>
</evidence>
<dbReference type="OMA" id="EMDYKTC"/>
<evidence type="ECO:0000313" key="1">
    <source>
        <dbReference type="EMBL" id="EGG18973.1"/>
    </source>
</evidence>
<dbReference type="Proteomes" id="UP000007797">
    <property type="component" value="Unassembled WGS sequence"/>
</dbReference>
<dbReference type="InterPro" id="IPR027417">
    <property type="entry name" value="P-loop_NTPase"/>
</dbReference>
<dbReference type="OrthoDB" id="17877at2759"/>